<keyword evidence="2" id="KW-1185">Reference proteome</keyword>
<name>A0A284QS44_ARMOS</name>
<evidence type="ECO:0000313" key="2">
    <source>
        <dbReference type="Proteomes" id="UP000219338"/>
    </source>
</evidence>
<dbReference type="AlphaFoldDB" id="A0A284QS44"/>
<dbReference type="EMBL" id="FUEG01000002">
    <property type="protein sequence ID" value="SJK99211.1"/>
    <property type="molecule type" value="Genomic_DNA"/>
</dbReference>
<sequence>MNNNAPTKSDPDLPTPEIGALRPFYERSQLQNILNSVTNRHDNRFSQGLSASQTSCILPLCAVRLIHIKALKYSLTQHNSRKRIGMQCHGPLHLHRYSLKHSLKTPFRPQIHKATFRTLAYLDPHRIEASQFFLFRIEEFYSPFHGAAPILYDCNITGSPRWPAPTSPPVVAHALTNTDRIDLEQCLEFVDLANVARYVDSTEDASPEE</sequence>
<dbReference type="Proteomes" id="UP000219338">
    <property type="component" value="Unassembled WGS sequence"/>
</dbReference>
<organism evidence="1 2">
    <name type="scientific">Armillaria ostoyae</name>
    <name type="common">Armillaria root rot fungus</name>
    <dbReference type="NCBI Taxonomy" id="47428"/>
    <lineage>
        <taxon>Eukaryota</taxon>
        <taxon>Fungi</taxon>
        <taxon>Dikarya</taxon>
        <taxon>Basidiomycota</taxon>
        <taxon>Agaricomycotina</taxon>
        <taxon>Agaricomycetes</taxon>
        <taxon>Agaricomycetidae</taxon>
        <taxon>Agaricales</taxon>
        <taxon>Marasmiineae</taxon>
        <taxon>Physalacriaceae</taxon>
        <taxon>Armillaria</taxon>
    </lineage>
</organism>
<evidence type="ECO:0000313" key="1">
    <source>
        <dbReference type="EMBL" id="SJK99211.1"/>
    </source>
</evidence>
<protein>
    <submittedName>
        <fullName evidence="1">Uncharacterized protein</fullName>
    </submittedName>
</protein>
<reference evidence="2" key="1">
    <citation type="journal article" date="2017" name="Nat. Ecol. Evol.">
        <title>Genome expansion and lineage-specific genetic innovations in the forest pathogenic fungi Armillaria.</title>
        <authorList>
            <person name="Sipos G."/>
            <person name="Prasanna A.N."/>
            <person name="Walter M.C."/>
            <person name="O'Connor E."/>
            <person name="Balint B."/>
            <person name="Krizsan K."/>
            <person name="Kiss B."/>
            <person name="Hess J."/>
            <person name="Varga T."/>
            <person name="Slot J."/>
            <person name="Riley R."/>
            <person name="Boka B."/>
            <person name="Rigling D."/>
            <person name="Barry K."/>
            <person name="Lee J."/>
            <person name="Mihaltcheva S."/>
            <person name="LaButti K."/>
            <person name="Lipzen A."/>
            <person name="Waldron R."/>
            <person name="Moloney N.M."/>
            <person name="Sperisen C."/>
            <person name="Kredics L."/>
            <person name="Vagvoelgyi C."/>
            <person name="Patrignani A."/>
            <person name="Fitzpatrick D."/>
            <person name="Nagy I."/>
            <person name="Doyle S."/>
            <person name="Anderson J.B."/>
            <person name="Grigoriev I.V."/>
            <person name="Gueldener U."/>
            <person name="Muensterkoetter M."/>
            <person name="Nagy L.G."/>
        </authorList>
    </citation>
    <scope>NUCLEOTIDE SEQUENCE [LARGE SCALE GENOMIC DNA]</scope>
    <source>
        <strain evidence="2">C18/9</strain>
    </source>
</reference>
<gene>
    <name evidence="1" type="ORF">ARMOST_02502</name>
</gene>
<proteinExistence type="predicted"/>
<accession>A0A284QS44</accession>